<gene>
    <name evidence="3" type="ORF">DGYR_LOCUS13436</name>
</gene>
<dbReference type="SMART" id="SM00558">
    <property type="entry name" value="JmjC"/>
    <property type="match status" value="1"/>
</dbReference>
<comment type="caution">
    <text evidence="3">The sequence shown here is derived from an EMBL/GenBank/DDBJ whole genome shotgun (WGS) entry which is preliminary data.</text>
</comment>
<dbReference type="AlphaFoldDB" id="A0A7I8WDM9"/>
<keyword evidence="1" id="KW-0732">Signal</keyword>
<dbReference type="PANTHER" id="PTHR12461">
    <property type="entry name" value="HYPOXIA-INDUCIBLE FACTOR 1 ALPHA INHIBITOR-RELATED"/>
    <property type="match status" value="1"/>
</dbReference>
<dbReference type="InterPro" id="IPR041667">
    <property type="entry name" value="Cupin_8"/>
</dbReference>
<protein>
    <submittedName>
        <fullName evidence="3">DgyrCDS14347</fullName>
    </submittedName>
</protein>
<organism evidence="3 4">
    <name type="scientific">Dimorphilus gyrociliatus</name>
    <dbReference type="NCBI Taxonomy" id="2664684"/>
    <lineage>
        <taxon>Eukaryota</taxon>
        <taxon>Metazoa</taxon>
        <taxon>Spiralia</taxon>
        <taxon>Lophotrochozoa</taxon>
        <taxon>Annelida</taxon>
        <taxon>Polychaeta</taxon>
        <taxon>Polychaeta incertae sedis</taxon>
        <taxon>Dinophilidae</taxon>
        <taxon>Dimorphilus</taxon>
    </lineage>
</organism>
<evidence type="ECO:0000259" key="2">
    <source>
        <dbReference type="PROSITE" id="PS51184"/>
    </source>
</evidence>
<evidence type="ECO:0000313" key="4">
    <source>
        <dbReference type="Proteomes" id="UP000549394"/>
    </source>
</evidence>
<dbReference type="PANTHER" id="PTHR12461:SF83">
    <property type="entry name" value="JMJC DOMAIN-CONTAINING PROTEIN"/>
    <property type="match status" value="1"/>
</dbReference>
<sequence>MIFFKYCALILFNLFTLINSHTYEIYDIPKIFEILHHSCFVGFNVAELKTYGSIKDLSNIYQDDNVTVGLFNVSGFELWPNGQKVDQNMFMSSFVAIEKINLDRSCLLMPSHVFASPKPVPYKGIMSLNYLVEFINSLCSTFRQVDGTLDAKGKRKESILRDVYKVTGRTIEELYKKYPNSLNAHFVRADQMNNEMSQCEIYNKPPSAKEFFDKFLTKSKPVIFKGLANNWKALEDWKNNYIREKLSNQVVHIKLTPKGDFEGVESAKLWEDYESLEIPEKVRKQLEFPDLVVVRPAPANMKMKEFLDIIEYTGSLKNYTMRNISAYMEYSSISEYMPDMLNYIEEPEFIKEYLDKEHTNSWLSDGHTIGRLHFDPYDNLLCQVSGTKQVILFEPWDNENLYESHIIQGSLSFDRKVKKFRRKSRDDSTSMVMSPVDVKKPDFTKFPNFAKTRPLNCTISRGDVLYMPSFWWHEVNSMPNITEKRNLAVNFW</sequence>
<accession>A0A7I8WDM9</accession>
<feature type="domain" description="JmjC" evidence="2">
    <location>
        <begin position="335"/>
        <end position="492"/>
    </location>
</feature>
<dbReference type="SUPFAM" id="SSF51197">
    <property type="entry name" value="Clavaminate synthase-like"/>
    <property type="match status" value="1"/>
</dbReference>
<reference evidence="3 4" key="1">
    <citation type="submission" date="2020-08" db="EMBL/GenBank/DDBJ databases">
        <authorList>
            <person name="Hejnol A."/>
        </authorList>
    </citation>
    <scope>NUCLEOTIDE SEQUENCE [LARGE SCALE GENOMIC DNA]</scope>
</reference>
<dbReference type="Gene3D" id="2.60.120.10">
    <property type="entry name" value="Jelly Rolls"/>
    <property type="match status" value="1"/>
</dbReference>
<dbReference type="Pfam" id="PF13621">
    <property type="entry name" value="Cupin_8"/>
    <property type="match status" value="1"/>
</dbReference>
<dbReference type="OrthoDB" id="415358at2759"/>
<evidence type="ECO:0000256" key="1">
    <source>
        <dbReference type="SAM" id="SignalP"/>
    </source>
</evidence>
<feature type="signal peptide" evidence="1">
    <location>
        <begin position="1"/>
        <end position="20"/>
    </location>
</feature>
<dbReference type="PROSITE" id="PS51184">
    <property type="entry name" value="JMJC"/>
    <property type="match status" value="1"/>
</dbReference>
<dbReference type="Proteomes" id="UP000549394">
    <property type="component" value="Unassembled WGS sequence"/>
</dbReference>
<keyword evidence="4" id="KW-1185">Reference proteome</keyword>
<feature type="chain" id="PRO_5029643993" evidence="1">
    <location>
        <begin position="21"/>
        <end position="492"/>
    </location>
</feature>
<proteinExistence type="predicted"/>
<name>A0A7I8WDM9_9ANNE</name>
<dbReference type="InterPro" id="IPR003347">
    <property type="entry name" value="JmjC_dom"/>
</dbReference>
<evidence type="ECO:0000313" key="3">
    <source>
        <dbReference type="EMBL" id="CAD5126177.1"/>
    </source>
</evidence>
<dbReference type="InterPro" id="IPR014710">
    <property type="entry name" value="RmlC-like_jellyroll"/>
</dbReference>
<dbReference type="EMBL" id="CAJFCJ010000033">
    <property type="protein sequence ID" value="CAD5126177.1"/>
    <property type="molecule type" value="Genomic_DNA"/>
</dbReference>